<dbReference type="PRINTS" id="PR00039">
    <property type="entry name" value="HTHLYSR"/>
</dbReference>
<keyword evidence="3" id="KW-0238">DNA-binding</keyword>
<dbReference type="FunFam" id="1.10.10.10:FF:000001">
    <property type="entry name" value="LysR family transcriptional regulator"/>
    <property type="match status" value="1"/>
</dbReference>
<evidence type="ECO:0000256" key="3">
    <source>
        <dbReference type="ARBA" id="ARBA00023125"/>
    </source>
</evidence>
<dbReference type="Gene3D" id="1.10.10.10">
    <property type="entry name" value="Winged helix-like DNA-binding domain superfamily/Winged helix DNA-binding domain"/>
    <property type="match status" value="1"/>
</dbReference>
<gene>
    <name evidence="6" type="ORF">SKP52_24595</name>
</gene>
<dbReference type="InterPro" id="IPR000847">
    <property type="entry name" value="LysR_HTH_N"/>
</dbReference>
<evidence type="ECO:0000313" key="6">
    <source>
        <dbReference type="EMBL" id="AJA11756.1"/>
    </source>
</evidence>
<comment type="similarity">
    <text evidence="1">Belongs to the LysR transcriptional regulatory family.</text>
</comment>
<proteinExistence type="inferred from homology"/>
<dbReference type="InterPro" id="IPR005119">
    <property type="entry name" value="LysR_subst-bd"/>
</dbReference>
<dbReference type="RefSeq" id="WP_052209049.1">
    <property type="nucleotide sequence ID" value="NZ_CP009123.1"/>
</dbReference>
<dbReference type="SUPFAM" id="SSF53850">
    <property type="entry name" value="Periplasmic binding protein-like II"/>
    <property type="match status" value="1"/>
</dbReference>
<evidence type="ECO:0000259" key="5">
    <source>
        <dbReference type="PROSITE" id="PS50931"/>
    </source>
</evidence>
<keyword evidence="4" id="KW-0804">Transcription</keyword>
<dbReference type="PANTHER" id="PTHR30126:SF98">
    <property type="entry name" value="HTH-TYPE TRANSCRIPTIONAL ACTIVATOR BAUR"/>
    <property type="match status" value="1"/>
</dbReference>
<dbReference type="EMBL" id="CP009123">
    <property type="protein sequence ID" value="AJA11756.1"/>
    <property type="molecule type" value="Genomic_DNA"/>
</dbReference>
<keyword evidence="2" id="KW-0805">Transcription regulation</keyword>
<dbReference type="SUPFAM" id="SSF46785">
    <property type="entry name" value="Winged helix' DNA-binding domain"/>
    <property type="match status" value="1"/>
</dbReference>
<dbReference type="PROSITE" id="PS50931">
    <property type="entry name" value="HTH_LYSR"/>
    <property type="match status" value="1"/>
</dbReference>
<evidence type="ECO:0000256" key="2">
    <source>
        <dbReference type="ARBA" id="ARBA00023015"/>
    </source>
</evidence>
<sequence>MIDISLTQLQHFVALADTGSFTKGATRVHRSQAAFSRSIAMLEEQVGARLIDRIGHSNELTPFGRIILQHARNVIADIDTLTRTAEEHANGIGGHFRLGLGSTPRAILSVPLLAYVSNHPKNLRITLTSGPTETQLQALRAQQVDALIVEARSVSPTPDLLIEHVADLKTGLLCRPDHPLARRKAFRFRDLLDYPVASTSISDEAARFLVERYGPEAHPDQFISLQCDEVTSLLKVAQTTTAVFMGVIATARDLVRDGKLVRIQTSDISIISKFSIITLRGRTMPASIPVIRTIIDEMLSDGPETAGH</sequence>
<protein>
    <submittedName>
        <fullName evidence="6">LysR family transcriptional regulator</fullName>
    </submittedName>
</protein>
<dbReference type="KEGG" id="sphk:SKP52_24595"/>
<dbReference type="Proteomes" id="UP000030907">
    <property type="component" value="Plasmid pSfKp5.2"/>
</dbReference>
<dbReference type="Pfam" id="PF00126">
    <property type="entry name" value="HTH_1"/>
    <property type="match status" value="1"/>
</dbReference>
<dbReference type="GO" id="GO:0000976">
    <property type="term" value="F:transcription cis-regulatory region binding"/>
    <property type="evidence" value="ECO:0007669"/>
    <property type="project" value="TreeGrafter"/>
</dbReference>
<dbReference type="GO" id="GO:0003700">
    <property type="term" value="F:DNA-binding transcription factor activity"/>
    <property type="evidence" value="ECO:0007669"/>
    <property type="project" value="InterPro"/>
</dbReference>
<feature type="domain" description="HTH lysR-type" evidence="5">
    <location>
        <begin position="4"/>
        <end position="61"/>
    </location>
</feature>
<dbReference type="InterPro" id="IPR036390">
    <property type="entry name" value="WH_DNA-bd_sf"/>
</dbReference>
<evidence type="ECO:0000313" key="7">
    <source>
        <dbReference type="Proteomes" id="UP000030907"/>
    </source>
</evidence>
<evidence type="ECO:0000256" key="1">
    <source>
        <dbReference type="ARBA" id="ARBA00009437"/>
    </source>
</evidence>
<accession>A0A0A7PNU6</accession>
<keyword evidence="6" id="KW-0614">Plasmid</keyword>
<reference evidence="6 7" key="1">
    <citation type="journal article" date="2015" name="Int. J. Syst. Evol. Microbiol.">
        <title>Description of Sphingopyxis fribergensis sp. nov. - a soil bacterium with the ability to degrade styrene and phenylacetic acid.</title>
        <authorList>
            <person name="Oelschlagel M."/>
            <person name="Ruckert C."/>
            <person name="Kalinowski J."/>
            <person name="Schmidt G."/>
            <person name="Schlomann M."/>
            <person name="Tischler D."/>
        </authorList>
    </citation>
    <scope>NUCLEOTIDE SEQUENCE [LARGE SCALE GENOMIC DNA]</scope>
    <source>
        <strain evidence="6 7">Kp5.2</strain>
        <plasmid evidence="6">pSfKp5.2</plasmid>
    </source>
</reference>
<dbReference type="PANTHER" id="PTHR30126">
    <property type="entry name" value="HTH-TYPE TRANSCRIPTIONAL REGULATOR"/>
    <property type="match status" value="1"/>
</dbReference>
<name>A0A0A7PNU6_9SPHN</name>
<dbReference type="CDD" id="cd05466">
    <property type="entry name" value="PBP2_LTTR_substrate"/>
    <property type="match status" value="1"/>
</dbReference>
<keyword evidence="7" id="KW-1185">Reference proteome</keyword>
<dbReference type="Pfam" id="PF03466">
    <property type="entry name" value="LysR_substrate"/>
    <property type="match status" value="1"/>
</dbReference>
<geneLocation type="plasmid" evidence="6 7">
    <name>pSfKp5.2</name>
</geneLocation>
<dbReference type="AlphaFoldDB" id="A0A0A7PNU6"/>
<dbReference type="Gene3D" id="3.40.190.10">
    <property type="entry name" value="Periplasmic binding protein-like II"/>
    <property type="match status" value="2"/>
</dbReference>
<evidence type="ECO:0000256" key="4">
    <source>
        <dbReference type="ARBA" id="ARBA00023163"/>
    </source>
</evidence>
<dbReference type="HOGENOM" id="CLU_039613_6_0_5"/>
<dbReference type="InterPro" id="IPR036388">
    <property type="entry name" value="WH-like_DNA-bd_sf"/>
</dbReference>
<organism evidence="6 7">
    <name type="scientific">Sphingopyxis fribergensis</name>
    <dbReference type="NCBI Taxonomy" id="1515612"/>
    <lineage>
        <taxon>Bacteria</taxon>
        <taxon>Pseudomonadati</taxon>
        <taxon>Pseudomonadota</taxon>
        <taxon>Alphaproteobacteria</taxon>
        <taxon>Sphingomonadales</taxon>
        <taxon>Sphingomonadaceae</taxon>
        <taxon>Sphingopyxis</taxon>
    </lineage>
</organism>